<dbReference type="Proteomes" id="UP001596074">
    <property type="component" value="Unassembled WGS sequence"/>
</dbReference>
<comment type="caution">
    <text evidence="1">The sequence shown here is derived from an EMBL/GenBank/DDBJ whole genome shotgun (WGS) entry which is preliminary data.</text>
</comment>
<reference evidence="2" key="1">
    <citation type="journal article" date="2019" name="Int. J. Syst. Evol. Microbiol.">
        <title>The Global Catalogue of Microorganisms (GCM) 10K type strain sequencing project: providing services to taxonomists for standard genome sequencing and annotation.</title>
        <authorList>
            <consortium name="The Broad Institute Genomics Platform"/>
            <consortium name="The Broad Institute Genome Sequencing Center for Infectious Disease"/>
            <person name="Wu L."/>
            <person name="Ma J."/>
        </authorList>
    </citation>
    <scope>NUCLEOTIDE SEQUENCE [LARGE SCALE GENOMIC DNA]</scope>
    <source>
        <strain evidence="2">KCTC 42087</strain>
    </source>
</reference>
<accession>A0ABW0ZRV4</accession>
<organism evidence="1 2">
    <name type="scientific">Actinomadura rugatobispora</name>
    <dbReference type="NCBI Taxonomy" id="1994"/>
    <lineage>
        <taxon>Bacteria</taxon>
        <taxon>Bacillati</taxon>
        <taxon>Actinomycetota</taxon>
        <taxon>Actinomycetes</taxon>
        <taxon>Streptosporangiales</taxon>
        <taxon>Thermomonosporaceae</taxon>
        <taxon>Actinomadura</taxon>
    </lineage>
</organism>
<evidence type="ECO:0008006" key="3">
    <source>
        <dbReference type="Google" id="ProtNLM"/>
    </source>
</evidence>
<dbReference type="InterPro" id="IPR011990">
    <property type="entry name" value="TPR-like_helical_dom_sf"/>
</dbReference>
<protein>
    <recommendedName>
        <fullName evidence="3">Sel1 repeat family protein</fullName>
    </recommendedName>
</protein>
<keyword evidence="2" id="KW-1185">Reference proteome</keyword>
<evidence type="ECO:0000313" key="2">
    <source>
        <dbReference type="Proteomes" id="UP001596074"/>
    </source>
</evidence>
<dbReference type="EMBL" id="JBHSON010000003">
    <property type="protein sequence ID" value="MFC5744594.1"/>
    <property type="molecule type" value="Genomic_DNA"/>
</dbReference>
<proteinExistence type="predicted"/>
<name>A0ABW0ZRV4_9ACTN</name>
<dbReference type="Gene3D" id="1.25.40.10">
    <property type="entry name" value="Tetratricopeptide repeat domain"/>
    <property type="match status" value="1"/>
</dbReference>
<sequence>MPTAVLEALAAAEVFTGGARIEEVPLAEIREIAVLLAAASNAAEMINGDPPAELTPPLKRILNDYGRTGARLLRHAESAAHPPAEVAEAAFQLAVLLLCDEREDGHAYLDKATRAGHAGAQQLHYHPAAHLAIRGTAHQIARSYQRNGNFSSALVFFQAATKHGDAEACYQIGLIHTDQGKAWEAATWFSRAARSGHLSAYEHLNALSDQLVTHITQVTQ</sequence>
<dbReference type="SUPFAM" id="SSF81901">
    <property type="entry name" value="HCP-like"/>
    <property type="match status" value="1"/>
</dbReference>
<gene>
    <name evidence="1" type="ORF">ACFPZN_03080</name>
</gene>
<evidence type="ECO:0000313" key="1">
    <source>
        <dbReference type="EMBL" id="MFC5744594.1"/>
    </source>
</evidence>
<dbReference type="RefSeq" id="WP_378279894.1">
    <property type="nucleotide sequence ID" value="NZ_JBHSON010000003.1"/>
</dbReference>